<dbReference type="Proteomes" id="UP000198929">
    <property type="component" value="Unassembled WGS sequence"/>
</dbReference>
<evidence type="ECO:0000313" key="2">
    <source>
        <dbReference type="Proteomes" id="UP000198929"/>
    </source>
</evidence>
<dbReference type="AlphaFoldDB" id="A0A1H9U6Y5"/>
<evidence type="ECO:0000313" key="1">
    <source>
        <dbReference type="EMBL" id="SES04907.1"/>
    </source>
</evidence>
<gene>
    <name evidence="1" type="ORF">SAMN05661109_01683</name>
</gene>
<proteinExistence type="predicted"/>
<dbReference type="EMBL" id="FOGQ01000007">
    <property type="protein sequence ID" value="SES04907.1"/>
    <property type="molecule type" value="Genomic_DNA"/>
</dbReference>
<dbReference type="STRING" id="1121357.SAMN05661109_01683"/>
<reference evidence="2" key="1">
    <citation type="submission" date="2016-10" db="EMBL/GenBank/DDBJ databases">
        <authorList>
            <person name="Varghese N."/>
            <person name="Submissions S."/>
        </authorList>
    </citation>
    <scope>NUCLEOTIDE SEQUENCE [LARGE SCALE GENOMIC DNA]</scope>
    <source>
        <strain evidence="2">DSM 20524</strain>
    </source>
</reference>
<organism evidence="1 2">
    <name type="scientific">Corynebacterium cystitidis DSM 20524</name>
    <dbReference type="NCBI Taxonomy" id="1121357"/>
    <lineage>
        <taxon>Bacteria</taxon>
        <taxon>Bacillati</taxon>
        <taxon>Actinomycetota</taxon>
        <taxon>Actinomycetes</taxon>
        <taxon>Mycobacteriales</taxon>
        <taxon>Corynebacteriaceae</taxon>
        <taxon>Corynebacterium</taxon>
    </lineage>
</organism>
<protein>
    <submittedName>
        <fullName evidence="1">Uncharacterized protein</fullName>
    </submittedName>
</protein>
<accession>A0A1H9U6Y5</accession>
<name>A0A1H9U6Y5_9CORY</name>
<sequence>MRNHHMMLLVIGGDKTWSRLTNRYQLHSNRDIMSIKIVGRARLVDISHQTNTNSLAAMWHIYSGGIFDWLC</sequence>
<keyword evidence="2" id="KW-1185">Reference proteome</keyword>